<accession>A0A482VR60</accession>
<dbReference type="PANTHER" id="PTHR21261:SF6">
    <property type="entry name" value="BEATEN PATH IIA-RELATED"/>
    <property type="match status" value="1"/>
</dbReference>
<dbReference type="STRING" id="1661398.A0A482VR60"/>
<evidence type="ECO:0000313" key="1">
    <source>
        <dbReference type="EMBL" id="RZC35422.1"/>
    </source>
</evidence>
<comment type="caution">
    <text evidence="1">The sequence shown here is derived from an EMBL/GenBank/DDBJ whole genome shotgun (WGS) entry which is preliminary data.</text>
</comment>
<keyword evidence="2" id="KW-1185">Reference proteome</keyword>
<protein>
    <submittedName>
        <fullName evidence="1">Uncharacterized protein</fullName>
    </submittedName>
</protein>
<dbReference type="EMBL" id="QDEB01071045">
    <property type="protein sequence ID" value="RZC35422.1"/>
    <property type="molecule type" value="Genomic_DNA"/>
</dbReference>
<dbReference type="AlphaFoldDB" id="A0A482VR60"/>
<dbReference type="PANTHER" id="PTHR21261">
    <property type="entry name" value="BEAT PROTEIN"/>
    <property type="match status" value="1"/>
</dbReference>
<organism evidence="1 2">
    <name type="scientific">Asbolus verrucosus</name>
    <name type="common">Desert ironclad beetle</name>
    <dbReference type="NCBI Taxonomy" id="1661398"/>
    <lineage>
        <taxon>Eukaryota</taxon>
        <taxon>Metazoa</taxon>
        <taxon>Ecdysozoa</taxon>
        <taxon>Arthropoda</taxon>
        <taxon>Hexapoda</taxon>
        <taxon>Insecta</taxon>
        <taxon>Pterygota</taxon>
        <taxon>Neoptera</taxon>
        <taxon>Endopterygota</taxon>
        <taxon>Coleoptera</taxon>
        <taxon>Polyphaga</taxon>
        <taxon>Cucujiformia</taxon>
        <taxon>Tenebrionidae</taxon>
        <taxon>Pimeliinae</taxon>
        <taxon>Asbolus</taxon>
    </lineage>
</organism>
<proteinExistence type="predicted"/>
<gene>
    <name evidence="1" type="ORF">BDFB_011639</name>
</gene>
<sequence length="139" mass="15514">MIEELPPDPPKISVGWEPLDYGDTLRANCTSPPARPPADLAFTLNDLTVAHSKPQRRSNEVLWSDLALELELSEFHFNKGKLILRCEAQVPGIYHEEAVLELHSARDPVPEKVSAVNSARFLSALAILRGFLFFIIVNI</sequence>
<dbReference type="Proteomes" id="UP000292052">
    <property type="component" value="Unassembled WGS sequence"/>
</dbReference>
<reference evidence="1 2" key="1">
    <citation type="submission" date="2017-03" db="EMBL/GenBank/DDBJ databases">
        <title>Genome of the blue death feigning beetle - Asbolus verrucosus.</title>
        <authorList>
            <person name="Rider S.D."/>
        </authorList>
    </citation>
    <scope>NUCLEOTIDE SEQUENCE [LARGE SCALE GENOMIC DNA]</scope>
    <source>
        <strain evidence="1">Butters</strain>
        <tissue evidence="1">Head and leg muscle</tissue>
    </source>
</reference>
<evidence type="ECO:0000313" key="2">
    <source>
        <dbReference type="Proteomes" id="UP000292052"/>
    </source>
</evidence>
<name>A0A482VR60_ASBVE</name>
<dbReference type="OrthoDB" id="196393at2759"/>